<keyword evidence="12" id="KW-1185">Reference proteome</keyword>
<evidence type="ECO:0000256" key="7">
    <source>
        <dbReference type="ARBA" id="ARBA00023004"/>
    </source>
</evidence>
<evidence type="ECO:0000256" key="10">
    <source>
        <dbReference type="RuleBase" id="RU000461"/>
    </source>
</evidence>
<dbReference type="InterPro" id="IPR050364">
    <property type="entry name" value="Cytochrome_P450_fung"/>
</dbReference>
<evidence type="ECO:0000256" key="3">
    <source>
        <dbReference type="ARBA" id="ARBA00010617"/>
    </source>
</evidence>
<proteinExistence type="inferred from homology"/>
<comment type="cofactor">
    <cofactor evidence="1 9">
        <name>heme</name>
        <dbReference type="ChEBI" id="CHEBI:30413"/>
    </cofactor>
</comment>
<sequence length="512" mass="57654">MAFSLTLLDSTLLLIAVLLLRRIIFRRNRPPLPPGPKALPLVGNVLDMPSSYEWLTFIDWSKKWGDILSVTLLGQTIVILGSPKHAFELLEKRSTTYSDRPILVMCGELMGWDQALALTHYGDRFREYRRLLGRLIGSKALVKQFHSLIEQETHRFLSRVLRNPDGVAAHIRNSIGATILMISYGHKVSLEEGSDPYIDQVNEAMEQFTIASTPGAFLVDILPVLKYVPAWFPGASFKRKASAWRKSLLTTADVPFEDVKKQMDAGTHIESFTSMNLASEKDELDDAKIHSIKWTAASLYAGGADTSVSAIYGFFLAMTLFPEAQRKAQEEIDEVIGSDRLPMVEDRDNLPYVEALVKEVFRFNPVAPLGLPHRVSEDDVYEGYFIPKGTMVLANIWQFLHDPEVYHDPMNFQPDRFLSKEGHLPERDPRELCFGYGRRLCPGVHLADVSVWTSCAMSLAVFDISPVVENGKVVEVKNEYLSGTVSHPKPFRCTIKPRSPKADALIRTAEYL</sequence>
<dbReference type="InterPro" id="IPR017972">
    <property type="entry name" value="Cyt_P450_CS"/>
</dbReference>
<evidence type="ECO:0000256" key="9">
    <source>
        <dbReference type="PIRSR" id="PIRSR602401-1"/>
    </source>
</evidence>
<evidence type="ECO:0000256" key="6">
    <source>
        <dbReference type="ARBA" id="ARBA00023002"/>
    </source>
</evidence>
<organism evidence="11 12">
    <name type="scientific">Cristinia sonorae</name>
    <dbReference type="NCBI Taxonomy" id="1940300"/>
    <lineage>
        <taxon>Eukaryota</taxon>
        <taxon>Fungi</taxon>
        <taxon>Dikarya</taxon>
        <taxon>Basidiomycota</taxon>
        <taxon>Agaricomycotina</taxon>
        <taxon>Agaricomycetes</taxon>
        <taxon>Agaricomycetidae</taxon>
        <taxon>Agaricales</taxon>
        <taxon>Pleurotineae</taxon>
        <taxon>Stephanosporaceae</taxon>
        <taxon>Cristinia</taxon>
    </lineage>
</organism>
<dbReference type="PROSITE" id="PS00086">
    <property type="entry name" value="CYTOCHROME_P450"/>
    <property type="match status" value="1"/>
</dbReference>
<feature type="binding site" description="axial binding residue" evidence="9">
    <location>
        <position position="441"/>
    </location>
    <ligand>
        <name>heme</name>
        <dbReference type="ChEBI" id="CHEBI:30413"/>
    </ligand>
    <ligandPart>
        <name>Fe</name>
        <dbReference type="ChEBI" id="CHEBI:18248"/>
    </ligandPart>
</feature>
<dbReference type="GO" id="GO:0005506">
    <property type="term" value="F:iron ion binding"/>
    <property type="evidence" value="ECO:0007669"/>
    <property type="project" value="InterPro"/>
</dbReference>
<dbReference type="InterPro" id="IPR001128">
    <property type="entry name" value="Cyt_P450"/>
</dbReference>
<dbReference type="PANTHER" id="PTHR46300:SF7">
    <property type="entry name" value="P450, PUTATIVE (EUROFUNG)-RELATED"/>
    <property type="match status" value="1"/>
</dbReference>
<evidence type="ECO:0000256" key="1">
    <source>
        <dbReference type="ARBA" id="ARBA00001971"/>
    </source>
</evidence>
<dbReference type="EMBL" id="JAEVFJ010000010">
    <property type="protein sequence ID" value="KAH8102293.1"/>
    <property type="molecule type" value="Genomic_DNA"/>
</dbReference>
<dbReference type="CDD" id="cd11065">
    <property type="entry name" value="CYP64-like"/>
    <property type="match status" value="1"/>
</dbReference>
<dbReference type="GO" id="GO:0016705">
    <property type="term" value="F:oxidoreductase activity, acting on paired donors, with incorporation or reduction of molecular oxygen"/>
    <property type="evidence" value="ECO:0007669"/>
    <property type="project" value="InterPro"/>
</dbReference>
<dbReference type="PRINTS" id="PR00463">
    <property type="entry name" value="EP450I"/>
</dbReference>
<comment type="similarity">
    <text evidence="3 10">Belongs to the cytochrome P450 family.</text>
</comment>
<gene>
    <name evidence="11" type="ORF">BXZ70DRAFT_1017195</name>
</gene>
<accession>A0A8K0UTL0</accession>
<comment type="pathway">
    <text evidence="2">Secondary metabolite biosynthesis.</text>
</comment>
<keyword evidence="4 9" id="KW-0349">Heme</keyword>
<keyword evidence="5 9" id="KW-0479">Metal-binding</keyword>
<evidence type="ECO:0000256" key="4">
    <source>
        <dbReference type="ARBA" id="ARBA00022617"/>
    </source>
</evidence>
<evidence type="ECO:0000256" key="8">
    <source>
        <dbReference type="ARBA" id="ARBA00023033"/>
    </source>
</evidence>
<dbReference type="Proteomes" id="UP000813824">
    <property type="component" value="Unassembled WGS sequence"/>
</dbReference>
<evidence type="ECO:0000256" key="2">
    <source>
        <dbReference type="ARBA" id="ARBA00005179"/>
    </source>
</evidence>
<dbReference type="PRINTS" id="PR00385">
    <property type="entry name" value="P450"/>
</dbReference>
<dbReference type="Pfam" id="PF00067">
    <property type="entry name" value="p450"/>
    <property type="match status" value="1"/>
</dbReference>
<evidence type="ECO:0000313" key="11">
    <source>
        <dbReference type="EMBL" id="KAH8102293.1"/>
    </source>
</evidence>
<comment type="caution">
    <text evidence="11">The sequence shown here is derived from an EMBL/GenBank/DDBJ whole genome shotgun (WGS) entry which is preliminary data.</text>
</comment>
<name>A0A8K0UTL0_9AGAR</name>
<protein>
    <submittedName>
        <fullName evidence="11">Cytochrome P450</fullName>
    </submittedName>
</protein>
<evidence type="ECO:0000313" key="12">
    <source>
        <dbReference type="Proteomes" id="UP000813824"/>
    </source>
</evidence>
<keyword evidence="8 10" id="KW-0503">Monooxygenase</keyword>
<dbReference type="GO" id="GO:0004497">
    <property type="term" value="F:monooxygenase activity"/>
    <property type="evidence" value="ECO:0007669"/>
    <property type="project" value="UniProtKB-KW"/>
</dbReference>
<dbReference type="PANTHER" id="PTHR46300">
    <property type="entry name" value="P450, PUTATIVE (EUROFUNG)-RELATED-RELATED"/>
    <property type="match status" value="1"/>
</dbReference>
<dbReference type="AlphaFoldDB" id="A0A8K0UTL0"/>
<dbReference type="InterPro" id="IPR002401">
    <property type="entry name" value="Cyt_P450_E_grp-I"/>
</dbReference>
<dbReference type="Gene3D" id="1.10.630.10">
    <property type="entry name" value="Cytochrome P450"/>
    <property type="match status" value="1"/>
</dbReference>
<reference evidence="11" key="1">
    <citation type="journal article" date="2021" name="New Phytol.">
        <title>Evolutionary innovations through gain and loss of genes in the ectomycorrhizal Boletales.</title>
        <authorList>
            <person name="Wu G."/>
            <person name="Miyauchi S."/>
            <person name="Morin E."/>
            <person name="Kuo A."/>
            <person name="Drula E."/>
            <person name="Varga T."/>
            <person name="Kohler A."/>
            <person name="Feng B."/>
            <person name="Cao Y."/>
            <person name="Lipzen A."/>
            <person name="Daum C."/>
            <person name="Hundley H."/>
            <person name="Pangilinan J."/>
            <person name="Johnson J."/>
            <person name="Barry K."/>
            <person name="LaButti K."/>
            <person name="Ng V."/>
            <person name="Ahrendt S."/>
            <person name="Min B."/>
            <person name="Choi I.G."/>
            <person name="Park H."/>
            <person name="Plett J.M."/>
            <person name="Magnuson J."/>
            <person name="Spatafora J.W."/>
            <person name="Nagy L.G."/>
            <person name="Henrissat B."/>
            <person name="Grigoriev I.V."/>
            <person name="Yang Z.L."/>
            <person name="Xu J."/>
            <person name="Martin F.M."/>
        </authorList>
    </citation>
    <scope>NUCLEOTIDE SEQUENCE</scope>
    <source>
        <strain evidence="11">KKN 215</strain>
    </source>
</reference>
<dbReference type="InterPro" id="IPR036396">
    <property type="entry name" value="Cyt_P450_sf"/>
</dbReference>
<dbReference type="OrthoDB" id="2789670at2759"/>
<evidence type="ECO:0000256" key="5">
    <source>
        <dbReference type="ARBA" id="ARBA00022723"/>
    </source>
</evidence>
<dbReference type="GO" id="GO:0020037">
    <property type="term" value="F:heme binding"/>
    <property type="evidence" value="ECO:0007669"/>
    <property type="project" value="InterPro"/>
</dbReference>
<keyword evidence="7 9" id="KW-0408">Iron</keyword>
<keyword evidence="6 10" id="KW-0560">Oxidoreductase</keyword>
<dbReference type="SUPFAM" id="SSF48264">
    <property type="entry name" value="Cytochrome P450"/>
    <property type="match status" value="1"/>
</dbReference>